<dbReference type="Pfam" id="PF00480">
    <property type="entry name" value="ROK"/>
    <property type="match status" value="1"/>
</dbReference>
<dbReference type="PANTHER" id="PTHR18964:SF165">
    <property type="entry name" value="BETA-GLUCOSIDE KINASE"/>
    <property type="match status" value="1"/>
</dbReference>
<dbReference type="SUPFAM" id="SSF53067">
    <property type="entry name" value="Actin-like ATPase domain"/>
    <property type="match status" value="1"/>
</dbReference>
<gene>
    <name evidence="2" type="ORF">M5X16_29575</name>
    <name evidence="3" type="ORF">PC41400_28425</name>
</gene>
<evidence type="ECO:0000313" key="2">
    <source>
        <dbReference type="EMBL" id="MCY9599903.1"/>
    </source>
</evidence>
<dbReference type="Gene3D" id="3.30.420.40">
    <property type="match status" value="2"/>
</dbReference>
<dbReference type="CDD" id="cd24068">
    <property type="entry name" value="ASKHA_NBD_ROK_FnNanK-like"/>
    <property type="match status" value="1"/>
</dbReference>
<evidence type="ECO:0000256" key="1">
    <source>
        <dbReference type="ARBA" id="ARBA00006479"/>
    </source>
</evidence>
<keyword evidence="5" id="KW-1185">Reference proteome</keyword>
<organism evidence="3 4">
    <name type="scientific">Paenibacillus chitinolyticus</name>
    <dbReference type="NCBI Taxonomy" id="79263"/>
    <lineage>
        <taxon>Bacteria</taxon>
        <taxon>Bacillati</taxon>
        <taxon>Bacillota</taxon>
        <taxon>Bacilli</taxon>
        <taxon>Bacillales</taxon>
        <taxon>Paenibacillaceae</taxon>
        <taxon>Paenibacillus</taxon>
    </lineage>
</organism>
<accession>A0A410X441</accession>
<dbReference type="Proteomes" id="UP001527202">
    <property type="component" value="Unassembled WGS sequence"/>
</dbReference>
<protein>
    <submittedName>
        <fullName evidence="3">ROK family protein</fullName>
    </submittedName>
</protein>
<dbReference type="RefSeq" id="WP_042234286.1">
    <property type="nucleotide sequence ID" value="NZ_CP026520.1"/>
</dbReference>
<dbReference type="PANTHER" id="PTHR18964">
    <property type="entry name" value="ROK (REPRESSOR, ORF, KINASE) FAMILY"/>
    <property type="match status" value="1"/>
</dbReference>
<dbReference type="OrthoDB" id="9795247at2"/>
<dbReference type="Proteomes" id="UP000288943">
    <property type="component" value="Chromosome"/>
</dbReference>
<dbReference type="InterPro" id="IPR043129">
    <property type="entry name" value="ATPase_NBD"/>
</dbReference>
<proteinExistence type="inferred from homology"/>
<dbReference type="AlphaFoldDB" id="A0A410X441"/>
<dbReference type="EMBL" id="JAMDMJ010000067">
    <property type="protein sequence ID" value="MCY9599903.1"/>
    <property type="molecule type" value="Genomic_DNA"/>
</dbReference>
<evidence type="ECO:0000313" key="4">
    <source>
        <dbReference type="Proteomes" id="UP000288943"/>
    </source>
</evidence>
<reference evidence="3 4" key="1">
    <citation type="submission" date="2018-01" db="EMBL/GenBank/DDBJ databases">
        <title>The whole genome sequencing and assembly of Paenibacillus chitinolyticus KCCM 41400 strain.</title>
        <authorList>
            <person name="Kim J.-Y."/>
            <person name="Park M.-K."/>
            <person name="Lee Y.-J."/>
            <person name="Yi H."/>
            <person name="Bahn Y.-S."/>
            <person name="Kim J.F."/>
            <person name="Lee D.-W."/>
        </authorList>
    </citation>
    <scope>NUCLEOTIDE SEQUENCE [LARGE SCALE GENOMIC DNA]</scope>
    <source>
        <strain evidence="3 4">KCCM 41400</strain>
    </source>
</reference>
<dbReference type="EMBL" id="CP026520">
    <property type="protein sequence ID" value="QAV21384.1"/>
    <property type="molecule type" value="Genomic_DNA"/>
</dbReference>
<dbReference type="GeneID" id="95378720"/>
<evidence type="ECO:0000313" key="5">
    <source>
        <dbReference type="Proteomes" id="UP001527202"/>
    </source>
</evidence>
<reference evidence="2 5" key="2">
    <citation type="submission" date="2022-05" db="EMBL/GenBank/DDBJ databases">
        <title>Genome Sequencing of Bee-Associated Microbes.</title>
        <authorList>
            <person name="Dunlap C."/>
        </authorList>
    </citation>
    <scope>NUCLEOTIDE SEQUENCE [LARGE SCALE GENOMIC DNA]</scope>
    <source>
        <strain evidence="2 5">NRRL B-23120</strain>
    </source>
</reference>
<evidence type="ECO:0000313" key="3">
    <source>
        <dbReference type="EMBL" id="QAV21384.1"/>
    </source>
</evidence>
<sequence>MSSYAAIGIDIGGTHIKSGLILPDGKVLASHKTETEASAGKAGLMAKLAGLLQTYSEEAAAAGVKLAGTGIGSAGYINREGTVAFATDNLPGWSGTTLRADIEKLSGLPAAVDNDVNVIALGEQWLGAGSGWDTFLCVALGTGVGGCYIREGSPLHGRDGFAGAYGHMVVAFGGEPCTCGHRGCWEQYASVTALKRLIRERGGQTLEEASPPELFARARAGDETAMGIVRLYAEYVATGLSGLIHAFNPPAIVVGGAVTEQGDFLFDLIRRHVLDMTMPAYTAAPVPIVPAELGGTAGMFGAAKLLFDRLKVEQP</sequence>
<dbReference type="KEGG" id="pchi:PC41400_28425"/>
<dbReference type="InterPro" id="IPR000600">
    <property type="entry name" value="ROK"/>
</dbReference>
<name>A0A410X441_9BACL</name>
<comment type="similarity">
    <text evidence="1">Belongs to the ROK (NagC/XylR) family.</text>
</comment>